<keyword evidence="1" id="KW-0732">Signal</keyword>
<dbReference type="Proteomes" id="UP000198734">
    <property type="component" value="Unassembled WGS sequence"/>
</dbReference>
<organism evidence="2 3">
    <name type="scientific">Psychrobacillus psychrotolerans</name>
    <dbReference type="NCBI Taxonomy" id="126156"/>
    <lineage>
        <taxon>Bacteria</taxon>
        <taxon>Bacillati</taxon>
        <taxon>Bacillota</taxon>
        <taxon>Bacilli</taxon>
        <taxon>Bacillales</taxon>
        <taxon>Bacillaceae</taxon>
        <taxon>Psychrobacillus</taxon>
    </lineage>
</organism>
<evidence type="ECO:0000313" key="2">
    <source>
        <dbReference type="EMBL" id="SFQ45065.1"/>
    </source>
</evidence>
<dbReference type="EMBL" id="FOXU01000003">
    <property type="protein sequence ID" value="SFQ45065.1"/>
    <property type="molecule type" value="Genomic_DNA"/>
</dbReference>
<dbReference type="STRING" id="126156.SAMN05421670_2087"/>
<protein>
    <recommendedName>
        <fullName evidence="4">Lipoprotein</fullName>
    </recommendedName>
</protein>
<accession>A0A1I5YLV8</accession>
<reference evidence="3" key="1">
    <citation type="submission" date="2016-10" db="EMBL/GenBank/DDBJ databases">
        <authorList>
            <person name="Varghese N."/>
            <person name="Submissions S."/>
        </authorList>
    </citation>
    <scope>NUCLEOTIDE SEQUENCE [LARGE SCALE GENOMIC DNA]</scope>
    <source>
        <strain evidence="3">DSM 11706</strain>
    </source>
</reference>
<evidence type="ECO:0000256" key="1">
    <source>
        <dbReference type="SAM" id="SignalP"/>
    </source>
</evidence>
<keyword evidence="3" id="KW-1185">Reference proteome</keyword>
<sequence length="170" mass="19018">MTRIWMRLLIASLAVILLAGCSSLEEQTSDGLENAKVAFQGDAEKPNEKVNDINIFIPSGFSIEEESNETNIILSKGKESFILFINPNELPSSQLYYDLMTSDKNLKVLEEKTFEQNGRFGFAAIIENSEEKYELITSIGGIKLTTISDQQDVAKNLEKMMLIVRSISTN</sequence>
<name>A0A1I5YLV8_9BACI</name>
<dbReference type="PROSITE" id="PS51257">
    <property type="entry name" value="PROKAR_LIPOPROTEIN"/>
    <property type="match status" value="1"/>
</dbReference>
<dbReference type="AlphaFoldDB" id="A0A1I5YLV8"/>
<gene>
    <name evidence="2" type="ORF">SAMN05421670_2087</name>
</gene>
<feature type="signal peptide" evidence="1">
    <location>
        <begin position="1"/>
        <end position="19"/>
    </location>
</feature>
<evidence type="ECO:0008006" key="4">
    <source>
        <dbReference type="Google" id="ProtNLM"/>
    </source>
</evidence>
<dbReference type="OrthoDB" id="2450230at2"/>
<evidence type="ECO:0000313" key="3">
    <source>
        <dbReference type="Proteomes" id="UP000198734"/>
    </source>
</evidence>
<feature type="chain" id="PRO_5039597734" description="Lipoprotein" evidence="1">
    <location>
        <begin position="20"/>
        <end position="170"/>
    </location>
</feature>
<proteinExistence type="predicted"/>
<dbReference type="RefSeq" id="WP_093536831.1">
    <property type="nucleotide sequence ID" value="NZ_CP183885.1"/>
</dbReference>